<keyword evidence="2" id="KW-1185">Reference proteome</keyword>
<dbReference type="RefSeq" id="WP_090807034.1">
    <property type="nucleotide sequence ID" value="NZ_FNKX01000002.1"/>
</dbReference>
<dbReference type="AlphaFoldDB" id="A0A1H1JC55"/>
<dbReference type="Proteomes" id="UP000199365">
    <property type="component" value="Unassembled WGS sequence"/>
</dbReference>
<evidence type="ECO:0000313" key="1">
    <source>
        <dbReference type="EMBL" id="SDR47350.1"/>
    </source>
</evidence>
<organism evidence="1 2">
    <name type="scientific">Paraburkholderia tuberum</name>
    <dbReference type="NCBI Taxonomy" id="157910"/>
    <lineage>
        <taxon>Bacteria</taxon>
        <taxon>Pseudomonadati</taxon>
        <taxon>Pseudomonadota</taxon>
        <taxon>Betaproteobacteria</taxon>
        <taxon>Burkholderiales</taxon>
        <taxon>Burkholderiaceae</taxon>
        <taxon>Paraburkholderia</taxon>
    </lineage>
</organism>
<protein>
    <submittedName>
        <fullName evidence="1">Uncharacterized protein</fullName>
    </submittedName>
</protein>
<gene>
    <name evidence="1" type="ORF">SAMN05445850_4539</name>
</gene>
<dbReference type="EMBL" id="FNKX01000002">
    <property type="protein sequence ID" value="SDR47350.1"/>
    <property type="molecule type" value="Genomic_DNA"/>
</dbReference>
<name>A0A1H1JC55_9BURK</name>
<reference evidence="2" key="1">
    <citation type="submission" date="2016-10" db="EMBL/GenBank/DDBJ databases">
        <authorList>
            <person name="Varghese N."/>
            <person name="Submissions S."/>
        </authorList>
    </citation>
    <scope>NUCLEOTIDE SEQUENCE [LARGE SCALE GENOMIC DNA]</scope>
    <source>
        <strain evidence="2">DUS833</strain>
    </source>
</reference>
<dbReference type="STRING" id="157910.SAMN05445850_4539"/>
<evidence type="ECO:0000313" key="2">
    <source>
        <dbReference type="Proteomes" id="UP000199365"/>
    </source>
</evidence>
<sequence>MTTLNQPAGDEMLEQMTPNQRRALDKGLAALETMAGLWAAEIRLTEMAQRISEVPDAAERATRIAAMIELGFTEGAYRCFLDHKDQIDELAAAPIPRSAATVSDERAALLADHIELNMSNYGPDDVDKLNAWAIEAYHFITRAASTVRPLPRASDAAPMTNGDFHCPQCGEVMKGPTACGTCLWEADTCGYAHPRASDEGVSEAARDVLAERKRQVTVEGFTQDGAQIRDADDSDHLSVLLCEIRAACGDNGERERDELVGFIGEVRRDAERYRAFFDSGLPICFRGVEYFDKASLDAAIAASAEKGDKA</sequence>
<accession>A0A1H1JC55</accession>
<proteinExistence type="predicted"/>